<organism evidence="3 4">
    <name type="scientific">Rhodococcoides corynebacterioides</name>
    <dbReference type="NCBI Taxonomy" id="53972"/>
    <lineage>
        <taxon>Bacteria</taxon>
        <taxon>Bacillati</taxon>
        <taxon>Actinomycetota</taxon>
        <taxon>Actinomycetes</taxon>
        <taxon>Mycobacteriales</taxon>
        <taxon>Nocardiaceae</taxon>
        <taxon>Rhodococcoides</taxon>
    </lineage>
</organism>
<dbReference type="Proteomes" id="UP000703038">
    <property type="component" value="Unassembled WGS sequence"/>
</dbReference>
<dbReference type="RefSeq" id="WP_204868722.1">
    <property type="nucleotide sequence ID" value="NZ_JAFBBK010000001.1"/>
</dbReference>
<dbReference type="InterPro" id="IPR005502">
    <property type="entry name" value="Ribosyl_crysJ1"/>
</dbReference>
<dbReference type="SUPFAM" id="SSF101478">
    <property type="entry name" value="ADP-ribosylglycohydrolase"/>
    <property type="match status" value="1"/>
</dbReference>
<protein>
    <submittedName>
        <fullName evidence="3">ADP-ribosylglycohydrolase</fullName>
    </submittedName>
</protein>
<dbReference type="EMBL" id="JAFBBK010000001">
    <property type="protein sequence ID" value="MBM7415736.1"/>
    <property type="molecule type" value="Genomic_DNA"/>
</dbReference>
<reference evidence="3 4" key="1">
    <citation type="submission" date="2021-01" db="EMBL/GenBank/DDBJ databases">
        <title>Genomics of switchgrass bacterial isolates.</title>
        <authorList>
            <person name="Shade A."/>
        </authorList>
    </citation>
    <scope>NUCLEOTIDE SEQUENCE [LARGE SCALE GENOMIC DNA]</scope>
    <source>
        <strain evidence="3 4">PvP111</strain>
    </source>
</reference>
<sequence length="307" mass="31845">MKLTDEQKNRAEGVLLGTAAGDALGAGYEFGYPTPETVIDMIGGGTFDWAPGEWTDDTSMALCIAEALAEGRGLDGVAANFVAWIDTNPADVGIQTRTVLSRRSRSAAEMTAVAAGLSGRTGGNGSLMRTAPVALAHLDDSDQLSAAAAQISALTHSDPQAGEACQIWSAGIRHAVLHGTYDGISLYLDAAEPSMRDTWAPLLDAAEKGRPSDFDRNGWVVHALQTAWSAITTTQENEDQLTAALEACVRAGGDTDTTAAIAGGLLGARWGASVIPEAWTAILHGYPGRRAADLADLGRRLAEGAAA</sequence>
<dbReference type="InterPro" id="IPR050792">
    <property type="entry name" value="ADP-ribosylglycohydrolase"/>
</dbReference>
<dbReference type="InterPro" id="IPR036705">
    <property type="entry name" value="Ribosyl_crysJ1_sf"/>
</dbReference>
<proteinExistence type="inferred from homology"/>
<comment type="similarity">
    <text evidence="1">Belongs to the ADP-ribosylglycohydrolase family.</text>
</comment>
<evidence type="ECO:0000313" key="4">
    <source>
        <dbReference type="Proteomes" id="UP000703038"/>
    </source>
</evidence>
<comment type="caution">
    <text evidence="3">The sequence shown here is derived from an EMBL/GenBank/DDBJ whole genome shotgun (WGS) entry which is preliminary data.</text>
</comment>
<dbReference type="PANTHER" id="PTHR16222:SF24">
    <property type="entry name" value="ADP-RIBOSYLHYDROLASE ARH3"/>
    <property type="match status" value="1"/>
</dbReference>
<keyword evidence="4" id="KW-1185">Reference proteome</keyword>
<keyword evidence="2" id="KW-0378">Hydrolase</keyword>
<evidence type="ECO:0000313" key="3">
    <source>
        <dbReference type="EMBL" id="MBM7415736.1"/>
    </source>
</evidence>
<evidence type="ECO:0000256" key="2">
    <source>
        <dbReference type="ARBA" id="ARBA00022801"/>
    </source>
</evidence>
<name>A0ABS2KUX2_9NOCA</name>
<dbReference type="Gene3D" id="1.10.4080.10">
    <property type="entry name" value="ADP-ribosylation/Crystallin J1"/>
    <property type="match status" value="1"/>
</dbReference>
<dbReference type="Pfam" id="PF03747">
    <property type="entry name" value="ADP_ribosyl_GH"/>
    <property type="match status" value="1"/>
</dbReference>
<dbReference type="PANTHER" id="PTHR16222">
    <property type="entry name" value="ADP-RIBOSYLGLYCOHYDROLASE"/>
    <property type="match status" value="1"/>
</dbReference>
<accession>A0ABS2KUX2</accession>
<evidence type="ECO:0000256" key="1">
    <source>
        <dbReference type="ARBA" id="ARBA00010702"/>
    </source>
</evidence>
<gene>
    <name evidence="3" type="ORF">JOE42_002469</name>
</gene>